<accession>A0AAV8WAV8</accession>
<dbReference type="AlphaFoldDB" id="A0AAV8WAV8"/>
<dbReference type="Proteomes" id="UP001159042">
    <property type="component" value="Unassembled WGS sequence"/>
</dbReference>
<sequence length="609" mass="71218">MCLDGIHFSFANIHCIKSWMKMCALFITHWGLKFKNKDSLIVQKITEMYSVIKLHYAGLDSQSRSTILTIITNVLKNQKKYFESNTLELLRFLEEIGPLMDYEYTVLEDELWVKVTEGGLVTKELMIPWMLCIHISNALLKLKTVSQCSWWFSYRNYVQRMVKCTCDLINKPKTFSLAKIALYSLQLYVESPLAFDFLNINMTNFYDSIEPPLTALFMGHGNKMQANELQEAWLTCTVLMKFNQAFIRKFQHTALPMCYTFIKLHEQILQQILIIPECTVDLKALDLLSNTLVFFDTILTHWQLEWYRKSNLTYSFILNNVKKIVNSCLYIILRPKNIVLYWLDEYNRLNQIEKIPVPLMVIIMNRLITITGLCFSILYRTNPNLIDLMGTVVKDTTTVLIQNDFSVPKFELPVPYELTYGKLLCLAHFMCKALDALSQLTPSTAEAVPAEDYGNCIGLVEHQEAGHNFSTQKLDAYLRYAMYEYSGLADPWIHTLDRQRVRKSLEHLMAFLGQQVYVYIRTAEADGYFKRNLASELQFFYEHIKKRLSMSFTDQITASMKTMSSYKADMDIIRRYMVFCRANNKYYDAADYNFSVVIVHWFTKICQVY</sequence>
<evidence type="ECO:0000313" key="2">
    <source>
        <dbReference type="Proteomes" id="UP001159042"/>
    </source>
</evidence>
<proteinExistence type="predicted"/>
<reference evidence="1 2" key="1">
    <citation type="journal article" date="2023" name="Insect Mol. Biol.">
        <title>Genome sequencing provides insights into the evolution of gene families encoding plant cell wall-degrading enzymes in longhorned beetles.</title>
        <authorList>
            <person name="Shin N.R."/>
            <person name="Okamura Y."/>
            <person name="Kirsch R."/>
            <person name="Pauchet Y."/>
        </authorList>
    </citation>
    <scope>NUCLEOTIDE SEQUENCE [LARGE SCALE GENOMIC DNA]</scope>
    <source>
        <strain evidence="1">EAD_L_NR</strain>
    </source>
</reference>
<keyword evidence="2" id="KW-1185">Reference proteome</keyword>
<gene>
    <name evidence="1" type="ORF">NQ315_010239</name>
</gene>
<comment type="caution">
    <text evidence="1">The sequence shown here is derived from an EMBL/GenBank/DDBJ whole genome shotgun (WGS) entry which is preliminary data.</text>
</comment>
<name>A0AAV8WAV8_9CUCU</name>
<dbReference type="EMBL" id="JANEYG010000004">
    <property type="protein sequence ID" value="KAJ8923659.1"/>
    <property type="molecule type" value="Genomic_DNA"/>
</dbReference>
<protein>
    <submittedName>
        <fullName evidence="1">Uncharacterized protein</fullName>
    </submittedName>
</protein>
<evidence type="ECO:0000313" key="1">
    <source>
        <dbReference type="EMBL" id="KAJ8923659.1"/>
    </source>
</evidence>
<organism evidence="1 2">
    <name type="scientific">Exocentrus adspersus</name>
    <dbReference type="NCBI Taxonomy" id="1586481"/>
    <lineage>
        <taxon>Eukaryota</taxon>
        <taxon>Metazoa</taxon>
        <taxon>Ecdysozoa</taxon>
        <taxon>Arthropoda</taxon>
        <taxon>Hexapoda</taxon>
        <taxon>Insecta</taxon>
        <taxon>Pterygota</taxon>
        <taxon>Neoptera</taxon>
        <taxon>Endopterygota</taxon>
        <taxon>Coleoptera</taxon>
        <taxon>Polyphaga</taxon>
        <taxon>Cucujiformia</taxon>
        <taxon>Chrysomeloidea</taxon>
        <taxon>Cerambycidae</taxon>
        <taxon>Lamiinae</taxon>
        <taxon>Acanthocinini</taxon>
        <taxon>Exocentrus</taxon>
    </lineage>
</organism>